<name>A0A401GGW7_9APHY</name>
<dbReference type="CDD" id="cd05471">
    <property type="entry name" value="pepsin_like"/>
    <property type="match status" value="1"/>
</dbReference>
<dbReference type="PROSITE" id="PS51767">
    <property type="entry name" value="PEPTIDASE_A1"/>
    <property type="match status" value="1"/>
</dbReference>
<dbReference type="GO" id="GO:0006508">
    <property type="term" value="P:proteolysis"/>
    <property type="evidence" value="ECO:0007669"/>
    <property type="project" value="UniProtKB-KW"/>
</dbReference>
<comment type="caution">
    <text evidence="5">The sequence shown here is derived from an EMBL/GenBank/DDBJ whole genome shotgun (WGS) entry which is preliminary data.</text>
</comment>
<dbReference type="InterPro" id="IPR001461">
    <property type="entry name" value="Aspartic_peptidase_A1"/>
</dbReference>
<dbReference type="SUPFAM" id="SSF50630">
    <property type="entry name" value="Acid proteases"/>
    <property type="match status" value="1"/>
</dbReference>
<dbReference type="InterPro" id="IPR021109">
    <property type="entry name" value="Peptidase_aspartic_dom_sf"/>
</dbReference>
<dbReference type="Gene3D" id="2.40.70.10">
    <property type="entry name" value="Acid Proteases"/>
    <property type="match status" value="4"/>
</dbReference>
<evidence type="ECO:0000313" key="5">
    <source>
        <dbReference type="EMBL" id="GBE81427.1"/>
    </source>
</evidence>
<dbReference type="InterPro" id="IPR034164">
    <property type="entry name" value="Pepsin-like_dom"/>
</dbReference>
<accession>A0A401GGW7</accession>
<dbReference type="AlphaFoldDB" id="A0A401GGW7"/>
<evidence type="ECO:0000256" key="3">
    <source>
        <dbReference type="RuleBase" id="RU000454"/>
    </source>
</evidence>
<feature type="domain" description="Peptidase A1" evidence="4">
    <location>
        <begin position="47"/>
        <end position="321"/>
    </location>
</feature>
<protein>
    <submittedName>
        <fullName evidence="5">Polyporopepsin</fullName>
    </submittedName>
</protein>
<dbReference type="PROSITE" id="PS00141">
    <property type="entry name" value="ASP_PROTEASE"/>
    <property type="match status" value="1"/>
</dbReference>
<dbReference type="PANTHER" id="PTHR47966">
    <property type="entry name" value="BETA-SITE APP-CLEAVING ENZYME, ISOFORM A-RELATED"/>
    <property type="match status" value="1"/>
</dbReference>
<dbReference type="InterPro" id="IPR033121">
    <property type="entry name" value="PEPTIDASE_A1"/>
</dbReference>
<dbReference type="Pfam" id="PF00026">
    <property type="entry name" value="Asp"/>
    <property type="match status" value="1"/>
</dbReference>
<reference evidence="5 6" key="1">
    <citation type="journal article" date="2018" name="Sci. Rep.">
        <title>Genome sequence of the cauliflower mushroom Sparassis crispa (Hanabiratake) and its association with beneficial usage.</title>
        <authorList>
            <person name="Kiyama R."/>
            <person name="Furutani Y."/>
            <person name="Kawaguchi K."/>
            <person name="Nakanishi T."/>
        </authorList>
    </citation>
    <scope>NUCLEOTIDE SEQUENCE [LARGE SCALE GENOMIC DNA]</scope>
</reference>
<dbReference type="GeneID" id="38778344"/>
<dbReference type="GO" id="GO:0004190">
    <property type="term" value="F:aspartic-type endopeptidase activity"/>
    <property type="evidence" value="ECO:0007669"/>
    <property type="project" value="UniProtKB-KW"/>
</dbReference>
<sequence length="321" mass="33740">MAFARATGIVNLLQRDQVRGATLKANGQARLQGRAGSVAATNAAEDYTVEVNIGSPGTSYTLSVDTGSFNTWVGAGKLFVSSSSTVDTGDSVFVSYGSGYFEGTEYDPWATGFAGVDGIIGVGPVDLTEGRFGNSDTVPTVTDNLCSHEVISEHLVAVSFEPTNGEPTFGGTNSSKYTGPIAYTSLTITSPASYYWGIDELIAYGFETILGNTAGIVDTGTTLILIASDAYSAYQIATGAIEDDNTARPANAQIWPRSLNIAIGGSSSDIYLVVSNIGSPFGEGFHFINAYTFLEWFYSALYPGNSRVGFPTTSYTDATTN</sequence>
<dbReference type="InParanoid" id="A0A401GGW7"/>
<proteinExistence type="inferred from homology"/>
<dbReference type="RefSeq" id="XP_027612340.1">
    <property type="nucleotide sequence ID" value="XM_027756539.1"/>
</dbReference>
<gene>
    <name evidence="5" type="ORF">SCP_0311560</name>
</gene>
<dbReference type="STRING" id="139825.A0A401GGW7"/>
<dbReference type="Proteomes" id="UP000287166">
    <property type="component" value="Unassembled WGS sequence"/>
</dbReference>
<dbReference type="InterPro" id="IPR001969">
    <property type="entry name" value="Aspartic_peptidase_AS"/>
</dbReference>
<keyword evidence="2 3" id="KW-0064">Aspartyl protease</keyword>
<evidence type="ECO:0000256" key="2">
    <source>
        <dbReference type="ARBA" id="ARBA00022750"/>
    </source>
</evidence>
<evidence type="ECO:0000259" key="4">
    <source>
        <dbReference type="PROSITE" id="PS51767"/>
    </source>
</evidence>
<keyword evidence="6" id="KW-1185">Reference proteome</keyword>
<keyword evidence="3" id="KW-0378">Hydrolase</keyword>
<evidence type="ECO:0000256" key="1">
    <source>
        <dbReference type="ARBA" id="ARBA00007447"/>
    </source>
</evidence>
<dbReference type="OrthoDB" id="660550at2759"/>
<evidence type="ECO:0000313" key="6">
    <source>
        <dbReference type="Proteomes" id="UP000287166"/>
    </source>
</evidence>
<keyword evidence="3" id="KW-0645">Protease</keyword>
<dbReference type="EMBL" id="BFAD01000003">
    <property type="protein sequence ID" value="GBE81427.1"/>
    <property type="molecule type" value="Genomic_DNA"/>
</dbReference>
<organism evidence="5 6">
    <name type="scientific">Sparassis crispa</name>
    <dbReference type="NCBI Taxonomy" id="139825"/>
    <lineage>
        <taxon>Eukaryota</taxon>
        <taxon>Fungi</taxon>
        <taxon>Dikarya</taxon>
        <taxon>Basidiomycota</taxon>
        <taxon>Agaricomycotina</taxon>
        <taxon>Agaricomycetes</taxon>
        <taxon>Polyporales</taxon>
        <taxon>Sparassidaceae</taxon>
        <taxon>Sparassis</taxon>
    </lineage>
</organism>
<comment type="similarity">
    <text evidence="1 3">Belongs to the peptidase A1 family.</text>
</comment>
<dbReference type="PANTHER" id="PTHR47966:SF51">
    <property type="entry name" value="BETA-SITE APP-CLEAVING ENZYME, ISOFORM A-RELATED"/>
    <property type="match status" value="1"/>
</dbReference>
<dbReference type="PRINTS" id="PR00792">
    <property type="entry name" value="PEPSIN"/>
</dbReference>